<dbReference type="GO" id="GO:2001069">
    <property type="term" value="F:glycogen binding"/>
    <property type="evidence" value="ECO:0007669"/>
    <property type="project" value="TreeGrafter"/>
</dbReference>
<reference evidence="2" key="2">
    <citation type="submission" date="2025-08" db="UniProtKB">
        <authorList>
            <consortium name="Ensembl"/>
        </authorList>
    </citation>
    <scope>IDENTIFICATION</scope>
</reference>
<dbReference type="PANTHER" id="PTHR12307">
    <property type="entry name" value="PROTEIN PHOSPHATASE 1 REGULATORY SUBUNIT"/>
    <property type="match status" value="1"/>
</dbReference>
<dbReference type="Ensembl" id="ENSDCDT00010051776.1">
    <property type="protein sequence ID" value="ENSDCDP00010041788.1"/>
    <property type="gene ID" value="ENSDCDG00010026425.1"/>
</dbReference>
<dbReference type="AlphaFoldDB" id="A0AAY4D8P8"/>
<reference evidence="2" key="3">
    <citation type="submission" date="2025-09" db="UniProtKB">
        <authorList>
            <consortium name="Ensembl"/>
        </authorList>
    </citation>
    <scope>IDENTIFICATION</scope>
</reference>
<name>A0AAY4D8P8_9TELE</name>
<dbReference type="GO" id="GO:0008157">
    <property type="term" value="F:protein phosphatase 1 binding"/>
    <property type="evidence" value="ECO:0007669"/>
    <property type="project" value="TreeGrafter"/>
</dbReference>
<accession>A0AAY4D8P8</accession>
<evidence type="ECO:0000313" key="2">
    <source>
        <dbReference type="Ensembl" id="ENSDCDP00010041788.1"/>
    </source>
</evidence>
<dbReference type="GO" id="GO:0000164">
    <property type="term" value="C:protein phosphatase type 1 complex"/>
    <property type="evidence" value="ECO:0007669"/>
    <property type="project" value="TreeGrafter"/>
</dbReference>
<dbReference type="InterPro" id="IPR005036">
    <property type="entry name" value="CBM21_dom"/>
</dbReference>
<dbReference type="Proteomes" id="UP000694580">
    <property type="component" value="Chromosome 2"/>
</dbReference>
<dbReference type="GeneTree" id="ENSGT00940000163747"/>
<feature type="domain" description="CBM21" evidence="1">
    <location>
        <begin position="107"/>
        <end position="210"/>
    </location>
</feature>
<evidence type="ECO:0000259" key="1">
    <source>
        <dbReference type="Pfam" id="PF03370"/>
    </source>
</evidence>
<dbReference type="InterPro" id="IPR050782">
    <property type="entry name" value="PP1_regulatory_subunit_3"/>
</dbReference>
<protein>
    <recommendedName>
        <fullName evidence="1">CBM21 domain-containing protein</fullName>
    </recommendedName>
</protein>
<dbReference type="PANTHER" id="PTHR12307:SF7">
    <property type="entry name" value="PROTEIN PHOSPHATASE 1 REGULATORY SUBUNIT 3G"/>
    <property type="match status" value="1"/>
</dbReference>
<evidence type="ECO:0000313" key="3">
    <source>
        <dbReference type="Proteomes" id="UP000694580"/>
    </source>
</evidence>
<dbReference type="Gene3D" id="2.60.40.2440">
    <property type="entry name" value="Carbohydrate binding type-21 domain"/>
    <property type="match status" value="1"/>
</dbReference>
<dbReference type="InterPro" id="IPR038175">
    <property type="entry name" value="CBM21_dom_sf"/>
</dbReference>
<sequence>KSIFFNARRQERGDMTSDGDVFLQERRRARSLPAYPEQAALFERISRKRVQFADALGLSLASVKHFSIGEEPRVPAAASTPRQGLRSERLAPAFSAPAAPGDVEPRLQRLRVALEKIAVTRLDVRGVIRALTTGCRGTDVGVRYTFDDWLSFVDAQAVPVESEGAAGERFAFVVYTPPFLEPGASAHFAVYSRTEHGDFWDNNDGRNYTLTPRCPESS</sequence>
<organism evidence="2 3">
    <name type="scientific">Denticeps clupeoides</name>
    <name type="common">denticle herring</name>
    <dbReference type="NCBI Taxonomy" id="299321"/>
    <lineage>
        <taxon>Eukaryota</taxon>
        <taxon>Metazoa</taxon>
        <taxon>Chordata</taxon>
        <taxon>Craniata</taxon>
        <taxon>Vertebrata</taxon>
        <taxon>Euteleostomi</taxon>
        <taxon>Actinopterygii</taxon>
        <taxon>Neopterygii</taxon>
        <taxon>Teleostei</taxon>
        <taxon>Clupei</taxon>
        <taxon>Clupeiformes</taxon>
        <taxon>Denticipitoidei</taxon>
        <taxon>Denticipitidae</taxon>
        <taxon>Denticeps</taxon>
    </lineage>
</organism>
<keyword evidence="3" id="KW-1185">Reference proteome</keyword>
<dbReference type="Pfam" id="PF03370">
    <property type="entry name" value="CBM_21"/>
    <property type="match status" value="1"/>
</dbReference>
<reference evidence="2 3" key="1">
    <citation type="submission" date="2020-06" db="EMBL/GenBank/DDBJ databases">
        <authorList>
            <consortium name="Wellcome Sanger Institute Data Sharing"/>
        </authorList>
    </citation>
    <scope>NUCLEOTIDE SEQUENCE [LARGE SCALE GENOMIC DNA]</scope>
</reference>
<dbReference type="GO" id="GO:0005979">
    <property type="term" value="P:regulation of glycogen biosynthetic process"/>
    <property type="evidence" value="ECO:0007669"/>
    <property type="project" value="TreeGrafter"/>
</dbReference>
<proteinExistence type="predicted"/>